<protein>
    <submittedName>
        <fullName evidence="1">LamG domain-containing protein</fullName>
    </submittedName>
</protein>
<dbReference type="SUPFAM" id="SSF49899">
    <property type="entry name" value="Concanavalin A-like lectins/glucanases"/>
    <property type="match status" value="1"/>
</dbReference>
<dbReference type="RefSeq" id="WP_250927648.1">
    <property type="nucleotide sequence ID" value="NZ_JAMQBK010000015.1"/>
</dbReference>
<sequence>MEENLESGQPRRNMPRVDRELAELLSMALDGAPGEADFKKLQERLKTDPRARKHYIHHRLLEAGVAREMSVDAVGGMVDQIGFGADAGPSDAKHSVDLAIELAADIEAMTVTCDQASSPETGQGRSRFGGWLMQHAAVIAPWVMLVGGCVAVLLELRTPSSFDKRIVLVPPPVEVANADLSRSLVTAMLVDEAGAKFADDRSTEDVVFKPGEYELLEGTVHLRFASGVDLVMKAPARLAIDDLLHTRLAFGAVRAIVPPSAVGFTIKTDDVNFEDVGTEFGLNVSKKTGESTMQVFDGQVNVRESKTNDLMKSVYEGDWVRYADGESKQGGEPDASQFPSPGEIGFLRWKAIRQQQVDDPSLIGWFPFVKQEDTEKLVNVAPNSRVTAGRISGPRWVSGRWAGKDALLFDRDSDFVEFEILGEYQEITVGVWMQVDRLDREMIAICNSNQGDDGDLHFQMNRYGLPRGGIMGAPRSEIRWVGDPVPLGKWVHVLSVTSIPKRRSDIYVNGEIVTKSALGDGDYDIRPGVCRLGNWVPFAQFSEGAPRALSGRMDEVAIWKRALSDEEISTLVDEGRPSLVWSRENPPLAHPLPKP</sequence>
<dbReference type="Gene3D" id="2.60.120.1440">
    <property type="match status" value="1"/>
</dbReference>
<evidence type="ECO:0000313" key="2">
    <source>
        <dbReference type="Proteomes" id="UP001202961"/>
    </source>
</evidence>
<dbReference type="PANTHER" id="PTHR30273">
    <property type="entry name" value="PERIPLASMIC SIGNAL SENSOR AND SIGMA FACTOR ACTIVATOR FECR-RELATED"/>
    <property type="match status" value="1"/>
</dbReference>
<dbReference type="Gene3D" id="2.60.120.200">
    <property type="match status" value="1"/>
</dbReference>
<dbReference type="InterPro" id="IPR013320">
    <property type="entry name" value="ConA-like_dom_sf"/>
</dbReference>
<organism evidence="1 2">
    <name type="scientific">Aporhodopirellula aestuarii</name>
    <dbReference type="NCBI Taxonomy" id="2950107"/>
    <lineage>
        <taxon>Bacteria</taxon>
        <taxon>Pseudomonadati</taxon>
        <taxon>Planctomycetota</taxon>
        <taxon>Planctomycetia</taxon>
        <taxon>Pirellulales</taxon>
        <taxon>Pirellulaceae</taxon>
        <taxon>Aporhodopirellula</taxon>
    </lineage>
</organism>
<comment type="caution">
    <text evidence="1">The sequence shown here is derived from an EMBL/GenBank/DDBJ whole genome shotgun (WGS) entry which is preliminary data.</text>
</comment>
<dbReference type="Proteomes" id="UP001202961">
    <property type="component" value="Unassembled WGS sequence"/>
</dbReference>
<keyword evidence="2" id="KW-1185">Reference proteome</keyword>
<proteinExistence type="predicted"/>
<gene>
    <name evidence="1" type="ORF">NB063_05010</name>
</gene>
<evidence type="ECO:0000313" key="1">
    <source>
        <dbReference type="EMBL" id="MCM2369980.1"/>
    </source>
</evidence>
<dbReference type="PANTHER" id="PTHR30273:SF2">
    <property type="entry name" value="PROTEIN FECR"/>
    <property type="match status" value="1"/>
</dbReference>
<dbReference type="Pfam" id="PF13385">
    <property type="entry name" value="Laminin_G_3"/>
    <property type="match status" value="1"/>
</dbReference>
<name>A0ABT0TZI9_9BACT</name>
<dbReference type="InterPro" id="IPR012373">
    <property type="entry name" value="Ferrdict_sens_TM"/>
</dbReference>
<dbReference type="EMBL" id="JAMQBK010000015">
    <property type="protein sequence ID" value="MCM2369980.1"/>
    <property type="molecule type" value="Genomic_DNA"/>
</dbReference>
<accession>A0ABT0TZI9</accession>
<reference evidence="1 2" key="1">
    <citation type="journal article" date="2022" name="Syst. Appl. Microbiol.">
        <title>Rhodopirellula aestuarii sp. nov., a novel member of the genus Rhodopirellula isolated from brackish sediments collected in the Tagus River estuary, Portugal.</title>
        <authorList>
            <person name="Vitorino I.R."/>
            <person name="Klimek D."/>
            <person name="Calusinska M."/>
            <person name="Lobo-da-Cunha A."/>
            <person name="Vasconcelos V."/>
            <person name="Lage O.M."/>
        </authorList>
    </citation>
    <scope>NUCLEOTIDE SEQUENCE [LARGE SCALE GENOMIC DNA]</scope>
    <source>
        <strain evidence="1 2">ICT_H3.1</strain>
    </source>
</reference>